<feature type="region of interest" description="Disordered" evidence="1">
    <location>
        <begin position="422"/>
        <end position="445"/>
    </location>
</feature>
<dbReference type="InterPro" id="IPR038875">
    <property type="entry name" value="PLA2_conodipine-like"/>
</dbReference>
<organism evidence="3 4">
    <name type="scientific">Odynerus spinipes</name>
    <dbReference type="NCBI Taxonomy" id="1348599"/>
    <lineage>
        <taxon>Eukaryota</taxon>
        <taxon>Metazoa</taxon>
        <taxon>Ecdysozoa</taxon>
        <taxon>Arthropoda</taxon>
        <taxon>Hexapoda</taxon>
        <taxon>Insecta</taxon>
        <taxon>Pterygota</taxon>
        <taxon>Neoptera</taxon>
        <taxon>Endopterygota</taxon>
        <taxon>Hymenoptera</taxon>
        <taxon>Apocrita</taxon>
        <taxon>Aculeata</taxon>
        <taxon>Vespoidea</taxon>
        <taxon>Vespidae</taxon>
        <taxon>Eumeninae</taxon>
        <taxon>Odynerus</taxon>
    </lineage>
</organism>
<feature type="chain" id="PRO_5042036406" evidence="2">
    <location>
        <begin position="19"/>
        <end position="659"/>
    </location>
</feature>
<feature type="signal peptide" evidence="2">
    <location>
        <begin position="1"/>
        <end position="18"/>
    </location>
</feature>
<feature type="compositionally biased region" description="Polar residues" evidence="1">
    <location>
        <begin position="485"/>
        <end position="497"/>
    </location>
</feature>
<feature type="region of interest" description="Disordered" evidence="1">
    <location>
        <begin position="132"/>
        <end position="153"/>
    </location>
</feature>
<sequence>EMLTQGWILVFVIAGVTALTPASYETHDDFLRSALNAVTRKRRSLEPANSQDYYNDLRSFKYHGGDVERMFERERQGDRGLEDDNEELEFLRNENGQLEMVGDGFQGVNNKLLEKSVIDYLENAQEQERVPSLFRERERSTNRKRGSGNIENSNLDGRELAKLFLEELQDDSPTYSQAELEENYVDAPIYDRYRSNQGTNKLYENEGPMSWSELFDKGDLLLGEGRNAGEENDFPDKDTEQSVLYFLPTERRNVNARYPLGRELENYRALGKRYPVAKRSPKEFQQTKREITDPKVAQDLGALFGTQSTLESRNYTRPHEHDRNHDHDRDHEHDHEHDREHARVGETSEAPKVTPAPKGQKENVTKIGKSKGKAIEVKKKSVDWSQYFGIDRRKKKATFLARPGTQDQDDEWMLQRYYESMAENLKPPERESENENDDRKDKAKDQIMNRLAAAYSLEKMRKALNELRNSLAAHKEAQKAAHAQSNLTQNFRNNESPQRNENKRTGSSNVDIDEVSEENKNCPDLEAIERRCKTADNLAGDSNQMLYMPCVMLQICKACVPNEIEEECLASYTIEASKVCEAQNERGGFKEYLFCMKTALNLSHLQPTIESSVQCRLSRDSCLRRYHYRYRHRYLRYPQHAGYLSQEAYETPASQTSDR</sequence>
<name>A0AAD9RDQ7_9HYME</name>
<dbReference type="PANTHER" id="PTHR37687">
    <property type="entry name" value="AGAP006772-PA"/>
    <property type="match status" value="1"/>
</dbReference>
<feature type="compositionally biased region" description="Basic and acidic residues" evidence="1">
    <location>
        <begin position="317"/>
        <end position="346"/>
    </location>
</feature>
<dbReference type="Proteomes" id="UP001258017">
    <property type="component" value="Unassembled WGS sequence"/>
</dbReference>
<evidence type="ECO:0000313" key="4">
    <source>
        <dbReference type="Proteomes" id="UP001258017"/>
    </source>
</evidence>
<keyword evidence="4" id="KW-1185">Reference proteome</keyword>
<protein>
    <submittedName>
        <fullName evidence="3">Uncharacterized protein</fullName>
    </submittedName>
</protein>
<keyword evidence="2" id="KW-0732">Signal</keyword>
<accession>A0AAD9RDQ7</accession>
<dbReference type="EMBL" id="JAIFRP010001061">
    <property type="protein sequence ID" value="KAK2577843.1"/>
    <property type="molecule type" value="Genomic_DNA"/>
</dbReference>
<feature type="compositionally biased region" description="Polar residues" evidence="1">
    <location>
        <begin position="305"/>
        <end position="315"/>
    </location>
</feature>
<proteinExistence type="predicted"/>
<reference evidence="3" key="1">
    <citation type="submission" date="2021-08" db="EMBL/GenBank/DDBJ databases">
        <authorList>
            <person name="Misof B."/>
            <person name="Oliver O."/>
            <person name="Podsiadlowski L."/>
            <person name="Donath A."/>
            <person name="Peters R."/>
            <person name="Mayer C."/>
            <person name="Rust J."/>
            <person name="Gunkel S."/>
            <person name="Lesny P."/>
            <person name="Martin S."/>
            <person name="Oeyen J.P."/>
            <person name="Petersen M."/>
            <person name="Panagiotis P."/>
            <person name="Wilbrandt J."/>
            <person name="Tanja T."/>
        </authorList>
    </citation>
    <scope>NUCLEOTIDE SEQUENCE</scope>
    <source>
        <strain evidence="3">GBR_01_08_01A</strain>
        <tissue evidence="3">Thorax + abdomen</tissue>
    </source>
</reference>
<evidence type="ECO:0000256" key="1">
    <source>
        <dbReference type="SAM" id="MobiDB-lite"/>
    </source>
</evidence>
<feature type="compositionally biased region" description="Basic and acidic residues" evidence="1">
    <location>
        <begin position="426"/>
        <end position="445"/>
    </location>
</feature>
<comment type="caution">
    <text evidence="3">The sequence shown here is derived from an EMBL/GenBank/DDBJ whole genome shotgun (WGS) entry which is preliminary data.</text>
</comment>
<feature type="region of interest" description="Disordered" evidence="1">
    <location>
        <begin position="278"/>
        <end position="373"/>
    </location>
</feature>
<evidence type="ECO:0000313" key="3">
    <source>
        <dbReference type="EMBL" id="KAK2577843.1"/>
    </source>
</evidence>
<dbReference type="PANTHER" id="PTHR37687:SF1">
    <property type="entry name" value="AGAP006772-PA"/>
    <property type="match status" value="1"/>
</dbReference>
<gene>
    <name evidence="3" type="ORF">KPH14_001108</name>
</gene>
<feature type="compositionally biased region" description="Basic and acidic residues" evidence="1">
    <location>
        <begin position="132"/>
        <end position="141"/>
    </location>
</feature>
<dbReference type="AlphaFoldDB" id="A0AAD9RDQ7"/>
<feature type="region of interest" description="Disordered" evidence="1">
    <location>
        <begin position="474"/>
        <end position="518"/>
    </location>
</feature>
<feature type="non-terminal residue" evidence="3">
    <location>
        <position position="659"/>
    </location>
</feature>
<feature type="compositionally biased region" description="Basic and acidic residues" evidence="1">
    <location>
        <begin position="280"/>
        <end position="293"/>
    </location>
</feature>
<evidence type="ECO:0000256" key="2">
    <source>
        <dbReference type="SAM" id="SignalP"/>
    </source>
</evidence>
<reference evidence="3" key="2">
    <citation type="journal article" date="2023" name="Commun. Biol.">
        <title>Intrasexual cuticular hydrocarbon dimorphism in a wasp sheds light on hydrocarbon biosynthesis genes in Hymenoptera.</title>
        <authorList>
            <person name="Moris V.C."/>
            <person name="Podsiadlowski L."/>
            <person name="Martin S."/>
            <person name="Oeyen J.P."/>
            <person name="Donath A."/>
            <person name="Petersen M."/>
            <person name="Wilbrandt J."/>
            <person name="Misof B."/>
            <person name="Liedtke D."/>
            <person name="Thamm M."/>
            <person name="Scheiner R."/>
            <person name="Schmitt T."/>
            <person name="Niehuis O."/>
        </authorList>
    </citation>
    <scope>NUCLEOTIDE SEQUENCE</scope>
    <source>
        <strain evidence="3">GBR_01_08_01A</strain>
    </source>
</reference>